<dbReference type="InterPro" id="IPR002575">
    <property type="entry name" value="Aminoglycoside_PTrfase"/>
</dbReference>
<organism evidence="2 3">
    <name type="scientific">Lysinibacillus alkalisoli</name>
    <dbReference type="NCBI Taxonomy" id="1911548"/>
    <lineage>
        <taxon>Bacteria</taxon>
        <taxon>Bacillati</taxon>
        <taxon>Bacillota</taxon>
        <taxon>Bacilli</taxon>
        <taxon>Bacillales</taxon>
        <taxon>Bacillaceae</taxon>
        <taxon>Lysinibacillus</taxon>
    </lineage>
</organism>
<dbReference type="Proteomes" id="UP000616608">
    <property type="component" value="Unassembled WGS sequence"/>
</dbReference>
<dbReference type="EMBL" id="BMJT01000007">
    <property type="protein sequence ID" value="GGG28010.1"/>
    <property type="molecule type" value="Genomic_DNA"/>
</dbReference>
<dbReference type="Gene3D" id="3.30.200.20">
    <property type="entry name" value="Phosphorylase Kinase, domain 1"/>
    <property type="match status" value="1"/>
</dbReference>
<comment type="caution">
    <text evidence="2">The sequence shown here is derived from an EMBL/GenBank/DDBJ whole genome shotgun (WGS) entry which is preliminary data.</text>
</comment>
<dbReference type="PANTHER" id="PTHR47829:SF1">
    <property type="entry name" value="HAD FAMILY PHOSPHATASE"/>
    <property type="match status" value="1"/>
</dbReference>
<protein>
    <submittedName>
        <fullName evidence="2">Aminoglycoside phosphotransferase</fullName>
    </submittedName>
</protein>
<dbReference type="CDD" id="cd05154">
    <property type="entry name" value="ACAD10_11_N-like"/>
    <property type="match status" value="1"/>
</dbReference>
<reference evidence="2" key="2">
    <citation type="submission" date="2020-09" db="EMBL/GenBank/DDBJ databases">
        <authorList>
            <person name="Sun Q."/>
            <person name="Zhou Y."/>
        </authorList>
    </citation>
    <scope>NUCLEOTIDE SEQUENCE</scope>
    <source>
        <strain evidence="2">CGMCC 1.15760</strain>
    </source>
</reference>
<dbReference type="SUPFAM" id="SSF56112">
    <property type="entry name" value="Protein kinase-like (PK-like)"/>
    <property type="match status" value="1"/>
</dbReference>
<dbReference type="Pfam" id="PF01636">
    <property type="entry name" value="APH"/>
    <property type="match status" value="1"/>
</dbReference>
<gene>
    <name evidence="2" type="ORF">GCM10007425_23330</name>
</gene>
<sequence length="348" mass="39831">MSETKEVRREEQLPQANVEQFIRTFIPNVPQGELCIKQFSAGHSNLTYLLQIGDWEAVLRRPPLGPIAPKAHDMQRESFFLQEIGSMFTAAPQVYATTVDEHWIGAPFFIMERKKGMVLDTTWPKTLPYEPTLGQSISQAMVDGLVDLHQIPPTNKLLTIAQPQGFMARQVKGWISRYQRAKTADIQGVETIMRYLEQHTPTPQAATIIHYDYKVNNAMFTSDCSKMVGLFDWEMSTIGDPLADVAVAMTYWMQQDDHDAIKYALGKPPVTVLPGFYTRDDFLQRYSAKTGFDLANMNYYIIFAYFKLAVIGQQIYYRYAKGQTTDNRFQHFDQLVANMIQHAYALVP</sequence>
<proteinExistence type="predicted"/>
<evidence type="ECO:0000259" key="1">
    <source>
        <dbReference type="Pfam" id="PF01636"/>
    </source>
</evidence>
<keyword evidence="3" id="KW-1185">Reference proteome</keyword>
<evidence type="ECO:0000313" key="3">
    <source>
        <dbReference type="Proteomes" id="UP000616608"/>
    </source>
</evidence>
<dbReference type="PANTHER" id="PTHR47829">
    <property type="entry name" value="HYDROLASE, PUTATIVE (AFU_ORTHOLOGUE AFUA_1G12880)-RELATED"/>
    <property type="match status" value="1"/>
</dbReference>
<accession>A0A917LID5</accession>
<feature type="domain" description="Aminoglycoside phosphotransferase" evidence="1">
    <location>
        <begin position="36"/>
        <end position="258"/>
    </location>
</feature>
<dbReference type="AlphaFoldDB" id="A0A917LID5"/>
<dbReference type="InterPro" id="IPR052898">
    <property type="entry name" value="ACAD10-like"/>
</dbReference>
<name>A0A917LID5_9BACI</name>
<dbReference type="InterPro" id="IPR011009">
    <property type="entry name" value="Kinase-like_dom_sf"/>
</dbReference>
<evidence type="ECO:0000313" key="2">
    <source>
        <dbReference type="EMBL" id="GGG28010.1"/>
    </source>
</evidence>
<dbReference type="Gene3D" id="3.90.1200.10">
    <property type="match status" value="1"/>
</dbReference>
<dbReference type="RefSeq" id="WP_188615231.1">
    <property type="nucleotide sequence ID" value="NZ_BMJT01000007.1"/>
</dbReference>
<reference evidence="2" key="1">
    <citation type="journal article" date="2014" name="Int. J. Syst. Evol. Microbiol.">
        <title>Complete genome sequence of Corynebacterium casei LMG S-19264T (=DSM 44701T), isolated from a smear-ripened cheese.</title>
        <authorList>
            <consortium name="US DOE Joint Genome Institute (JGI-PGF)"/>
            <person name="Walter F."/>
            <person name="Albersmeier A."/>
            <person name="Kalinowski J."/>
            <person name="Ruckert C."/>
        </authorList>
    </citation>
    <scope>NUCLEOTIDE SEQUENCE</scope>
    <source>
        <strain evidence="2">CGMCC 1.15760</strain>
    </source>
</reference>
<dbReference type="InterPro" id="IPR041726">
    <property type="entry name" value="ACAD10_11_N"/>
</dbReference>